<organism evidence="16 17">
    <name type="scientific">SAR86 cluster bacterium</name>
    <dbReference type="NCBI Taxonomy" id="2030880"/>
    <lineage>
        <taxon>Bacteria</taxon>
        <taxon>Pseudomonadati</taxon>
        <taxon>Pseudomonadota</taxon>
        <taxon>Gammaproteobacteria</taxon>
        <taxon>SAR86 cluster</taxon>
    </lineage>
</organism>
<comment type="similarity">
    <text evidence="12 13">Belongs to the TonB-dependent receptor family.</text>
</comment>
<accession>A0A937HZZ3</accession>
<evidence type="ECO:0000256" key="2">
    <source>
        <dbReference type="ARBA" id="ARBA00022448"/>
    </source>
</evidence>
<keyword evidence="10 12" id="KW-0472">Membrane</keyword>
<keyword evidence="2 12" id="KW-0813">Transport</keyword>
<evidence type="ECO:0000256" key="10">
    <source>
        <dbReference type="ARBA" id="ARBA00023136"/>
    </source>
</evidence>
<dbReference type="Proteomes" id="UP000744438">
    <property type="component" value="Unassembled WGS sequence"/>
</dbReference>
<protein>
    <submittedName>
        <fullName evidence="16">TonB-dependent receptor</fullName>
    </submittedName>
</protein>
<keyword evidence="6" id="KW-0732">Signal</keyword>
<evidence type="ECO:0000259" key="14">
    <source>
        <dbReference type="Pfam" id="PF00593"/>
    </source>
</evidence>
<dbReference type="EMBL" id="JADHQC010000008">
    <property type="protein sequence ID" value="MBL6811687.1"/>
    <property type="molecule type" value="Genomic_DNA"/>
</dbReference>
<dbReference type="PROSITE" id="PS52016">
    <property type="entry name" value="TONB_DEPENDENT_REC_3"/>
    <property type="match status" value="1"/>
</dbReference>
<dbReference type="InterPro" id="IPR037066">
    <property type="entry name" value="Plug_dom_sf"/>
</dbReference>
<dbReference type="Pfam" id="PF07715">
    <property type="entry name" value="Plug"/>
    <property type="match status" value="1"/>
</dbReference>
<keyword evidence="9 13" id="KW-0798">TonB box</keyword>
<dbReference type="PANTHER" id="PTHR32552:SF68">
    <property type="entry name" value="FERRICHROME OUTER MEMBRANE TRANSPORTER_PHAGE RECEPTOR"/>
    <property type="match status" value="1"/>
</dbReference>
<dbReference type="PANTHER" id="PTHR32552">
    <property type="entry name" value="FERRICHROME IRON RECEPTOR-RELATED"/>
    <property type="match status" value="1"/>
</dbReference>
<evidence type="ECO:0000256" key="8">
    <source>
        <dbReference type="ARBA" id="ARBA00023065"/>
    </source>
</evidence>
<dbReference type="GO" id="GO:0015344">
    <property type="term" value="F:siderophore uptake transmembrane transporter activity"/>
    <property type="evidence" value="ECO:0007669"/>
    <property type="project" value="TreeGrafter"/>
</dbReference>
<dbReference type="Gene3D" id="2.40.170.20">
    <property type="entry name" value="TonB-dependent receptor, beta-barrel domain"/>
    <property type="match status" value="1"/>
</dbReference>
<sequence length="690" mass="76108">MKNIFKIIVLVFVTSTMLAQQDEELEVKGNVLFKDQVNSMNPPVPILNVPQTVTIITDEDILDQGFRAIADIVRYVPGLVTTQGEGHRDALVIRGVRTTADFYQDGMRDDVQYYRSLYNVDQVEVLKGPNALLFGRGGTGGLMNRVSKKALLGETFTGLNVGLDSFGAGDYAIDGNLEVNDSVAFRLNAHSDSLANHRDQYDGQRFGINPTMTFAVDAATIIDLSFEYLDHERFIDRGIPTANGAPVDALNGITYGTDGNIHTTEASILRGSLVHNYSDSGKINLTLAANDFNKMYQNLYVNGFDGTNVELKGYNDVTLRETTTISFSNVNEFDRGTLTVGLDILDTENQNTRFNSYFDNQNSASSGVANSFVATNTSFQIDKDGNRTALDYTSDIKTKADTDLEVTSLYLSGNIDLSDQWIMVLGARYEQVDTSIKKYTVASGRSAQTTGSATTSRDDSNVSPRLGVIYKPQDNMSLYLSYSESFIPKSGEQYKSWGSNAVFDPDVYENTELGFKYDMESGISLAISYFDQQTLKGQEDGVGGSEVIGMEIDGFEIGIAGQINEQNSINFGLTSVDATASAGTRKVKEVPELTWSLWYTHQANDLFGLSFGAIYQDEQIIKSEDGPLLPDFTRIDMAMTITPTETDTVRINIENLGNETYYPHSHSTHQVSVGESQNVRISYQKVFNNF</sequence>
<keyword evidence="4" id="KW-0410">Iron transport</keyword>
<dbReference type="SUPFAM" id="SSF56935">
    <property type="entry name" value="Porins"/>
    <property type="match status" value="1"/>
</dbReference>
<keyword evidence="11 12" id="KW-0998">Cell outer membrane</keyword>
<evidence type="ECO:0000256" key="5">
    <source>
        <dbReference type="ARBA" id="ARBA00022692"/>
    </source>
</evidence>
<keyword evidence="3 12" id="KW-1134">Transmembrane beta strand</keyword>
<dbReference type="Pfam" id="PF00593">
    <property type="entry name" value="TonB_dep_Rec_b-barrel"/>
    <property type="match status" value="1"/>
</dbReference>
<proteinExistence type="inferred from homology"/>
<feature type="domain" description="TonB-dependent receptor plug" evidence="15">
    <location>
        <begin position="47"/>
        <end position="141"/>
    </location>
</feature>
<keyword evidence="7" id="KW-0408">Iron</keyword>
<dbReference type="Gene3D" id="2.170.130.10">
    <property type="entry name" value="TonB-dependent receptor, plug domain"/>
    <property type="match status" value="1"/>
</dbReference>
<evidence type="ECO:0000256" key="1">
    <source>
        <dbReference type="ARBA" id="ARBA00004571"/>
    </source>
</evidence>
<reference evidence="16" key="1">
    <citation type="submission" date="2020-10" db="EMBL/GenBank/DDBJ databases">
        <title>Microbiome of the Black Sea water column analyzed by genome centric metagenomics.</title>
        <authorList>
            <person name="Cabello-Yeves P.J."/>
            <person name="Callieri C."/>
            <person name="Picazo A."/>
            <person name="Mehrshad M."/>
            <person name="Haro-Moreno J.M."/>
            <person name="Roda-Garcia J."/>
            <person name="Dzembekova N."/>
            <person name="Slabakova V."/>
            <person name="Slabakova N."/>
            <person name="Moncheva S."/>
            <person name="Rodriguez-Valera F."/>
        </authorList>
    </citation>
    <scope>NUCLEOTIDE SEQUENCE</scope>
    <source>
        <strain evidence="16">BS307-5m-G49</strain>
    </source>
</reference>
<keyword evidence="8" id="KW-0406">Ion transport</keyword>
<evidence type="ECO:0000313" key="16">
    <source>
        <dbReference type="EMBL" id="MBL6811687.1"/>
    </source>
</evidence>
<evidence type="ECO:0000256" key="6">
    <source>
        <dbReference type="ARBA" id="ARBA00022729"/>
    </source>
</evidence>
<dbReference type="InterPro" id="IPR039426">
    <property type="entry name" value="TonB-dep_rcpt-like"/>
</dbReference>
<dbReference type="InterPro" id="IPR000531">
    <property type="entry name" value="Beta-barrel_TonB"/>
</dbReference>
<keyword evidence="5 12" id="KW-0812">Transmembrane</keyword>
<evidence type="ECO:0000256" key="4">
    <source>
        <dbReference type="ARBA" id="ARBA00022496"/>
    </source>
</evidence>
<evidence type="ECO:0000256" key="7">
    <source>
        <dbReference type="ARBA" id="ARBA00023004"/>
    </source>
</evidence>
<dbReference type="GO" id="GO:0009279">
    <property type="term" value="C:cell outer membrane"/>
    <property type="evidence" value="ECO:0007669"/>
    <property type="project" value="UniProtKB-SubCell"/>
</dbReference>
<evidence type="ECO:0000256" key="13">
    <source>
        <dbReference type="RuleBase" id="RU003357"/>
    </source>
</evidence>
<keyword evidence="16" id="KW-0675">Receptor</keyword>
<feature type="domain" description="TonB-dependent receptor-like beta-barrel" evidence="14">
    <location>
        <begin position="219"/>
        <end position="656"/>
    </location>
</feature>
<comment type="subcellular location">
    <subcellularLocation>
        <location evidence="1 12">Cell outer membrane</location>
        <topology evidence="1 12">Multi-pass membrane protein</topology>
    </subcellularLocation>
</comment>
<evidence type="ECO:0000256" key="12">
    <source>
        <dbReference type="PROSITE-ProRule" id="PRU01360"/>
    </source>
</evidence>
<evidence type="ECO:0000256" key="9">
    <source>
        <dbReference type="ARBA" id="ARBA00023077"/>
    </source>
</evidence>
<dbReference type="InterPro" id="IPR036942">
    <property type="entry name" value="Beta-barrel_TonB_sf"/>
</dbReference>
<name>A0A937HZZ3_9GAMM</name>
<gene>
    <name evidence="16" type="ORF">ISQ63_02250</name>
</gene>
<evidence type="ECO:0000313" key="17">
    <source>
        <dbReference type="Proteomes" id="UP000744438"/>
    </source>
</evidence>
<comment type="caution">
    <text evidence="16">The sequence shown here is derived from an EMBL/GenBank/DDBJ whole genome shotgun (WGS) entry which is preliminary data.</text>
</comment>
<evidence type="ECO:0000256" key="11">
    <source>
        <dbReference type="ARBA" id="ARBA00023237"/>
    </source>
</evidence>
<dbReference type="InterPro" id="IPR012910">
    <property type="entry name" value="Plug_dom"/>
</dbReference>
<evidence type="ECO:0000256" key="3">
    <source>
        <dbReference type="ARBA" id="ARBA00022452"/>
    </source>
</evidence>
<dbReference type="AlphaFoldDB" id="A0A937HZZ3"/>
<evidence type="ECO:0000259" key="15">
    <source>
        <dbReference type="Pfam" id="PF07715"/>
    </source>
</evidence>